<organism evidence="1">
    <name type="scientific">viral metagenome</name>
    <dbReference type="NCBI Taxonomy" id="1070528"/>
    <lineage>
        <taxon>unclassified sequences</taxon>
        <taxon>metagenomes</taxon>
        <taxon>organismal metagenomes</taxon>
    </lineage>
</organism>
<proteinExistence type="predicted"/>
<evidence type="ECO:0000313" key="1">
    <source>
        <dbReference type="EMBL" id="QJA90690.1"/>
    </source>
</evidence>
<accession>A0A6M3L7U2</accession>
<dbReference type="AlphaFoldDB" id="A0A6M3L7U2"/>
<dbReference type="EMBL" id="MT142930">
    <property type="protein sequence ID" value="QJA90690.1"/>
    <property type="molecule type" value="Genomic_DNA"/>
</dbReference>
<reference evidence="1" key="1">
    <citation type="submission" date="2020-03" db="EMBL/GenBank/DDBJ databases">
        <title>The deep terrestrial virosphere.</title>
        <authorList>
            <person name="Holmfeldt K."/>
            <person name="Nilsson E."/>
            <person name="Simone D."/>
            <person name="Lopez-Fernandez M."/>
            <person name="Wu X."/>
            <person name="de Brujin I."/>
            <person name="Lundin D."/>
            <person name="Andersson A."/>
            <person name="Bertilsson S."/>
            <person name="Dopson M."/>
        </authorList>
    </citation>
    <scope>NUCLEOTIDE SEQUENCE</scope>
    <source>
        <strain evidence="1">MM415B03612</strain>
    </source>
</reference>
<gene>
    <name evidence="1" type="ORF">MM415B03612_0011</name>
</gene>
<name>A0A6M3L7U2_9ZZZZ</name>
<sequence>MTECMYKKDCADYPKRCKDCANDPNRSYFVPKEDYPCPTPYIPPCSTYPWGTGDWWYPTYTTKCVLGSSLYGVPVFEDDD</sequence>
<protein>
    <submittedName>
        <fullName evidence="1">Uncharacterized protein</fullName>
    </submittedName>
</protein>